<comment type="caution">
    <text evidence="2">The sequence shown here is derived from an EMBL/GenBank/DDBJ whole genome shotgun (WGS) entry which is preliminary data.</text>
</comment>
<organism evidence="2 3">
    <name type="scientific">Strigomonas culicis</name>
    <dbReference type="NCBI Taxonomy" id="28005"/>
    <lineage>
        <taxon>Eukaryota</taxon>
        <taxon>Discoba</taxon>
        <taxon>Euglenozoa</taxon>
        <taxon>Kinetoplastea</taxon>
        <taxon>Metakinetoplastina</taxon>
        <taxon>Trypanosomatida</taxon>
        <taxon>Trypanosomatidae</taxon>
        <taxon>Strigomonadinae</taxon>
        <taxon>Strigomonas</taxon>
    </lineage>
</organism>
<sequence>MFFFYLGFLSGNKLCFFSSLPLFCSSNIDHSRRILFLSFFFSIMFRRTLCRRVSMSKYIGFEMEPYTAKSLFLFGFIGSVAFLSVHSVKETKKLGPLDLPEDMEAERQRRSDPRRPPWPLLHQRVVLLREGKAPPEDLPLLWEQCKHYYPSDWLVPLELAQVLKYTSGRYLQNYVADPDQLRKEVLLQLLDVKYGRVKDPNGGRVNRDVEEIIAMAVDDLEAMDLTPSAEATLVPRPT</sequence>
<evidence type="ECO:0000313" key="3">
    <source>
        <dbReference type="Proteomes" id="UP000015354"/>
    </source>
</evidence>
<evidence type="ECO:0000313" key="2">
    <source>
        <dbReference type="EMBL" id="EPY26563.1"/>
    </source>
</evidence>
<dbReference type="OrthoDB" id="268637at2759"/>
<dbReference type="InterPro" id="IPR040571">
    <property type="entry name" value="MIX"/>
</dbReference>
<keyword evidence="3" id="KW-1185">Reference proteome</keyword>
<protein>
    <recommendedName>
        <fullName evidence="1">Mitochondrial membrane-anchored protein domain-containing protein</fullName>
    </recommendedName>
</protein>
<accession>S9UCC0</accession>
<gene>
    <name evidence="2" type="ORF">STCU_06191</name>
</gene>
<dbReference type="Gene3D" id="1.20.58.690">
    <property type="match status" value="1"/>
</dbReference>
<dbReference type="EMBL" id="ATMH01006191">
    <property type="protein sequence ID" value="EPY26563.1"/>
    <property type="molecule type" value="Genomic_DNA"/>
</dbReference>
<dbReference type="Pfam" id="PF18529">
    <property type="entry name" value="MIX"/>
    <property type="match status" value="1"/>
</dbReference>
<evidence type="ECO:0000259" key="1">
    <source>
        <dbReference type="Pfam" id="PF18529"/>
    </source>
</evidence>
<dbReference type="AlphaFoldDB" id="S9UCC0"/>
<dbReference type="Proteomes" id="UP000015354">
    <property type="component" value="Unassembled WGS sequence"/>
</dbReference>
<name>S9UCC0_9TRYP</name>
<reference evidence="2 3" key="1">
    <citation type="journal article" date="2013" name="PLoS ONE">
        <title>Predicting the Proteins of Angomonas deanei, Strigomonas culicis and Their Respective Endosymbionts Reveals New Aspects of the Trypanosomatidae Family.</title>
        <authorList>
            <person name="Motta M.C."/>
            <person name="Martins A.C."/>
            <person name="de Souza S.S."/>
            <person name="Catta-Preta C.M."/>
            <person name="Silva R."/>
            <person name="Klein C.C."/>
            <person name="de Almeida L.G."/>
            <person name="de Lima Cunha O."/>
            <person name="Ciapina L.P."/>
            <person name="Brocchi M."/>
            <person name="Colabardini A.C."/>
            <person name="de Araujo Lima B."/>
            <person name="Machado C.R."/>
            <person name="de Almeida Soares C.M."/>
            <person name="Probst C.M."/>
            <person name="de Menezes C.B."/>
            <person name="Thompson C.E."/>
            <person name="Bartholomeu D.C."/>
            <person name="Gradia D.F."/>
            <person name="Pavoni D.P."/>
            <person name="Grisard E.C."/>
            <person name="Fantinatti-Garboggini F."/>
            <person name="Marchini F.K."/>
            <person name="Rodrigues-Luiz G.F."/>
            <person name="Wagner G."/>
            <person name="Goldman G.H."/>
            <person name="Fietto J.L."/>
            <person name="Elias M.C."/>
            <person name="Goldman M.H."/>
            <person name="Sagot M.F."/>
            <person name="Pereira M."/>
            <person name="Stoco P.H."/>
            <person name="de Mendonca-Neto R.P."/>
            <person name="Teixeira S.M."/>
            <person name="Maciel T.E."/>
            <person name="de Oliveira Mendes T.A."/>
            <person name="Urmenyi T.P."/>
            <person name="de Souza W."/>
            <person name="Schenkman S."/>
            <person name="de Vasconcelos A.T."/>
        </authorList>
    </citation>
    <scope>NUCLEOTIDE SEQUENCE [LARGE SCALE GENOMIC DNA]</scope>
</reference>
<proteinExistence type="predicted"/>
<feature type="domain" description="Mitochondrial membrane-anchored protein" evidence="1">
    <location>
        <begin position="87"/>
        <end position="236"/>
    </location>
</feature>